<protein>
    <submittedName>
        <fullName evidence="1">Uncharacterized protein</fullName>
    </submittedName>
</protein>
<dbReference type="EnsemblMetazoa" id="SMAR000003-RA">
    <property type="protein sequence ID" value="SMAR000003-PA"/>
    <property type="gene ID" value="SMAR000003"/>
</dbReference>
<keyword evidence="2" id="KW-1185">Reference proteome</keyword>
<accession>T1IGQ6</accession>
<organism evidence="1 2">
    <name type="scientific">Strigamia maritima</name>
    <name type="common">European centipede</name>
    <name type="synonym">Geophilus maritimus</name>
    <dbReference type="NCBI Taxonomy" id="126957"/>
    <lineage>
        <taxon>Eukaryota</taxon>
        <taxon>Metazoa</taxon>
        <taxon>Ecdysozoa</taxon>
        <taxon>Arthropoda</taxon>
        <taxon>Myriapoda</taxon>
        <taxon>Chilopoda</taxon>
        <taxon>Pleurostigmophora</taxon>
        <taxon>Geophilomorpha</taxon>
        <taxon>Linotaeniidae</taxon>
        <taxon>Strigamia</taxon>
    </lineage>
</organism>
<evidence type="ECO:0000313" key="2">
    <source>
        <dbReference type="Proteomes" id="UP000014500"/>
    </source>
</evidence>
<dbReference type="HOGENOM" id="CLU_2076058_0_0_1"/>
<evidence type="ECO:0000313" key="1">
    <source>
        <dbReference type="EnsemblMetazoa" id="SMAR000003-PA"/>
    </source>
</evidence>
<dbReference type="AlphaFoldDB" id="T1IGQ6"/>
<reference evidence="2" key="1">
    <citation type="submission" date="2011-05" db="EMBL/GenBank/DDBJ databases">
        <authorList>
            <person name="Richards S.R."/>
            <person name="Qu J."/>
            <person name="Jiang H."/>
            <person name="Jhangiani S.N."/>
            <person name="Agravi P."/>
            <person name="Goodspeed R."/>
            <person name="Gross S."/>
            <person name="Mandapat C."/>
            <person name="Jackson L."/>
            <person name="Mathew T."/>
            <person name="Pu L."/>
            <person name="Thornton R."/>
            <person name="Saada N."/>
            <person name="Wilczek-Boney K.B."/>
            <person name="Lee S."/>
            <person name="Kovar C."/>
            <person name="Wu Y."/>
            <person name="Scherer S.E."/>
            <person name="Worley K.C."/>
            <person name="Muzny D.M."/>
            <person name="Gibbs R."/>
        </authorList>
    </citation>
    <scope>NUCLEOTIDE SEQUENCE</scope>
    <source>
        <strain evidence="2">Brora</strain>
    </source>
</reference>
<proteinExistence type="predicted"/>
<dbReference type="EMBL" id="JH429549">
    <property type="status" value="NOT_ANNOTATED_CDS"/>
    <property type="molecule type" value="Genomic_DNA"/>
</dbReference>
<reference evidence="1" key="2">
    <citation type="submission" date="2015-02" db="UniProtKB">
        <authorList>
            <consortium name="EnsemblMetazoa"/>
        </authorList>
    </citation>
    <scope>IDENTIFICATION</scope>
</reference>
<name>T1IGQ6_STRMM</name>
<sequence length="118" mass="13607">MSFETSVGVHQGALFEGIGRFGADRVKKVKLKKEENRKGKIIRKSIVVLDVLEVLHLCYETPIVTMMDAVKDIRPHILVFLRNVDLVSENNQNFMIMNAKKEMVPQLRLTILQKFKQI</sequence>
<dbReference type="Proteomes" id="UP000014500">
    <property type="component" value="Unassembled WGS sequence"/>
</dbReference>